<organism evidence="2 3">
    <name type="scientific">Protopolystoma xenopodis</name>
    <dbReference type="NCBI Taxonomy" id="117903"/>
    <lineage>
        <taxon>Eukaryota</taxon>
        <taxon>Metazoa</taxon>
        <taxon>Spiralia</taxon>
        <taxon>Lophotrochozoa</taxon>
        <taxon>Platyhelminthes</taxon>
        <taxon>Monogenea</taxon>
        <taxon>Polyopisthocotylea</taxon>
        <taxon>Polystomatidea</taxon>
        <taxon>Polystomatidae</taxon>
        <taxon>Protopolystoma</taxon>
    </lineage>
</organism>
<accession>A0A3S5AUA1</accession>
<reference evidence="2" key="1">
    <citation type="submission" date="2018-11" db="EMBL/GenBank/DDBJ databases">
        <authorList>
            <consortium name="Pathogen Informatics"/>
        </authorList>
    </citation>
    <scope>NUCLEOTIDE SEQUENCE</scope>
</reference>
<dbReference type="Gene3D" id="3.40.50.10730">
    <property type="entry name" value="Urocanase like domains"/>
    <property type="match status" value="1"/>
</dbReference>
<sequence>MILFFKQAKAGVIIGCIAVIAEVCEKALKKRLEQGWLTERVDSLNELIERIRHYRKAPLAVSIGYLGNVVEVWERLAEIYRTTGELLVDIGSDQTSCHNPFQGGYYPVGLDFKHFF</sequence>
<evidence type="ECO:0000313" key="3">
    <source>
        <dbReference type="Proteomes" id="UP000784294"/>
    </source>
</evidence>
<dbReference type="Pfam" id="PF01175">
    <property type="entry name" value="Urocanase"/>
    <property type="match status" value="1"/>
</dbReference>
<dbReference type="Proteomes" id="UP000784294">
    <property type="component" value="Unassembled WGS sequence"/>
</dbReference>
<dbReference type="GO" id="GO:0016153">
    <property type="term" value="F:urocanate hydratase activity"/>
    <property type="evidence" value="ECO:0007669"/>
    <property type="project" value="TreeGrafter"/>
</dbReference>
<protein>
    <recommendedName>
        <fullName evidence="1">Urocanase Rossmann-like domain-containing protein</fullName>
    </recommendedName>
</protein>
<dbReference type="OrthoDB" id="194468at2759"/>
<dbReference type="InterPro" id="IPR035085">
    <property type="entry name" value="Urocanase_Rossmann-like"/>
</dbReference>
<dbReference type="AlphaFoldDB" id="A0A3S5AUA1"/>
<dbReference type="EMBL" id="CAAALY010074253">
    <property type="protein sequence ID" value="VEL25487.1"/>
    <property type="molecule type" value="Genomic_DNA"/>
</dbReference>
<evidence type="ECO:0000259" key="1">
    <source>
        <dbReference type="Pfam" id="PF01175"/>
    </source>
</evidence>
<dbReference type="PANTHER" id="PTHR12216:SF3">
    <property type="entry name" value="UROCANATE HYDRATASE"/>
    <property type="match status" value="1"/>
</dbReference>
<dbReference type="SUPFAM" id="SSF111326">
    <property type="entry name" value="Urocanase"/>
    <property type="match status" value="1"/>
</dbReference>
<proteinExistence type="predicted"/>
<gene>
    <name evidence="2" type="ORF">PXEA_LOCUS18927</name>
</gene>
<comment type="caution">
    <text evidence="2">The sequence shown here is derived from an EMBL/GenBank/DDBJ whole genome shotgun (WGS) entry which is preliminary data.</text>
</comment>
<keyword evidence="3" id="KW-1185">Reference proteome</keyword>
<dbReference type="GO" id="GO:0006548">
    <property type="term" value="P:L-histidine catabolic process"/>
    <property type="evidence" value="ECO:0007669"/>
    <property type="project" value="TreeGrafter"/>
</dbReference>
<evidence type="ECO:0000313" key="2">
    <source>
        <dbReference type="EMBL" id="VEL25487.1"/>
    </source>
</evidence>
<name>A0A3S5AUA1_9PLAT</name>
<dbReference type="InterPro" id="IPR038364">
    <property type="entry name" value="Urocanase_central_sf"/>
</dbReference>
<feature type="domain" description="Urocanase Rossmann-like" evidence="1">
    <location>
        <begin position="7"/>
        <end position="113"/>
    </location>
</feature>
<dbReference type="InterPro" id="IPR036190">
    <property type="entry name" value="Urocanase_sf"/>
</dbReference>
<dbReference type="PANTHER" id="PTHR12216">
    <property type="entry name" value="UROCANATE HYDRATASE"/>
    <property type="match status" value="1"/>
</dbReference>
<dbReference type="InterPro" id="IPR023637">
    <property type="entry name" value="Urocanase-like"/>
</dbReference>